<keyword evidence="2" id="KW-1185">Reference proteome</keyword>
<dbReference type="EMBL" id="SBJO01000040">
    <property type="protein sequence ID" value="KAF9764074.1"/>
    <property type="molecule type" value="Genomic_DNA"/>
</dbReference>
<protein>
    <submittedName>
        <fullName evidence="1">Uncharacterized protein</fullName>
    </submittedName>
</protein>
<proteinExistence type="predicted"/>
<accession>A0A9P6H026</accession>
<comment type="caution">
    <text evidence="1">The sequence shown here is derived from an EMBL/GenBank/DDBJ whole genome shotgun (WGS) entry which is preliminary data.</text>
</comment>
<reference evidence="1 2" key="1">
    <citation type="journal article" date="2020" name="Genome Biol. Evol.">
        <title>Comparative genomics of strictly vertically transmitted, feminizing microsporidia endosymbionts of amphipod crustaceans.</title>
        <authorList>
            <person name="Cormier A."/>
            <person name="Chebbi M.A."/>
            <person name="Giraud I."/>
            <person name="Wattier R."/>
            <person name="Teixeira M."/>
            <person name="Gilbert C."/>
            <person name="Rigaud T."/>
            <person name="Cordaux R."/>
        </authorList>
    </citation>
    <scope>NUCLEOTIDE SEQUENCE [LARGE SCALE GENOMIC DNA]</scope>
    <source>
        <strain evidence="1 2">Ou3-Ou53</strain>
    </source>
</reference>
<dbReference type="AlphaFoldDB" id="A0A9P6H026"/>
<dbReference type="Proteomes" id="UP000740883">
    <property type="component" value="Unassembled WGS sequence"/>
</dbReference>
<sequence length="420" mass="50018">MNLLIFIHNLTEISTSEYETTKTVKDNLSNGTQRHFIRELEESSQSGSLTKDITEINPKNGNKRTFSAYSEIAGRETESFKRKREEEYYSIKERGCKKETYRLKKIESQSKVFIWETEQRFFLSGRGRFFRQGTFVDFINGITIYETKMLKQFNSLLMKNITLWASAFEKEHEHISIKENLEISDIEDIMKNFKLEELKYENHYNLKLDYETKCQYERDDTFIFLKKETCVFIEKNSLLLTNNIINHLLYEIRQLDCDISEIRSLILTIFIFYTVDNLPILNSLVILICRSFILVRTFNSVDADKKKKVTPLVYYHLIKVFYHFIYYEEGRNYQLIIKAIKSLKNDIKKNKGFETPFRESELLIHRTMGLSVCFFERTFITSSKRLLKGNEEIKDFFEPINRLYEIGDILVSKNIRKLVT</sequence>
<gene>
    <name evidence="1" type="ORF">NGRA_0855</name>
</gene>
<organism evidence="1 2">
    <name type="scientific">Nosema granulosis</name>
    <dbReference type="NCBI Taxonomy" id="83296"/>
    <lineage>
        <taxon>Eukaryota</taxon>
        <taxon>Fungi</taxon>
        <taxon>Fungi incertae sedis</taxon>
        <taxon>Microsporidia</taxon>
        <taxon>Nosematidae</taxon>
        <taxon>Nosema</taxon>
    </lineage>
</organism>
<name>A0A9P6H026_9MICR</name>
<evidence type="ECO:0000313" key="2">
    <source>
        <dbReference type="Proteomes" id="UP000740883"/>
    </source>
</evidence>
<evidence type="ECO:0000313" key="1">
    <source>
        <dbReference type="EMBL" id="KAF9764074.1"/>
    </source>
</evidence>